<comment type="caution">
    <text evidence="1">The sequence shown here is derived from an EMBL/GenBank/DDBJ whole genome shotgun (WGS) entry which is preliminary data.</text>
</comment>
<accession>A0A7J0GUI9</accession>
<dbReference type="AlphaFoldDB" id="A0A7J0GUI9"/>
<keyword evidence="2" id="KW-1185">Reference proteome</keyword>
<proteinExistence type="predicted"/>
<gene>
    <name evidence="1" type="ORF">Acr_24g0006890</name>
</gene>
<sequence length="154" mass="16997">MVVCKIYWEVIGWTIEGRVGQRTLDPRATLGAKCANQNTINMIEKNKKPVEIKDFQIAIADKEDTTQKVLSAMMTRLTVTGLEGSQIEPLGTAAMAMVTLQTKEEVLSSSRFGWGGLEVGRVRFSSFSVGIGKRQWEGFVMSEGKQVILPLCPT</sequence>
<dbReference type="Proteomes" id="UP000585474">
    <property type="component" value="Unassembled WGS sequence"/>
</dbReference>
<protein>
    <submittedName>
        <fullName evidence="1">F-box/RNI-like superfamily protein</fullName>
    </submittedName>
</protein>
<evidence type="ECO:0000313" key="2">
    <source>
        <dbReference type="Proteomes" id="UP000585474"/>
    </source>
</evidence>
<reference evidence="1 2" key="1">
    <citation type="submission" date="2019-07" db="EMBL/GenBank/DDBJ databases">
        <title>De Novo Assembly of kiwifruit Actinidia rufa.</title>
        <authorList>
            <person name="Sugita-Konishi S."/>
            <person name="Sato K."/>
            <person name="Mori E."/>
            <person name="Abe Y."/>
            <person name="Kisaki G."/>
            <person name="Hamano K."/>
            <person name="Suezawa K."/>
            <person name="Otani M."/>
            <person name="Fukuda T."/>
            <person name="Manabe T."/>
            <person name="Gomi K."/>
            <person name="Tabuchi M."/>
            <person name="Akimitsu K."/>
            <person name="Kataoka I."/>
        </authorList>
    </citation>
    <scope>NUCLEOTIDE SEQUENCE [LARGE SCALE GENOMIC DNA]</scope>
    <source>
        <strain evidence="2">cv. Fuchu</strain>
    </source>
</reference>
<name>A0A7J0GUI9_9ERIC</name>
<dbReference type="EMBL" id="BJWL01000024">
    <property type="protein sequence ID" value="GFZ14499.1"/>
    <property type="molecule type" value="Genomic_DNA"/>
</dbReference>
<organism evidence="1 2">
    <name type="scientific">Actinidia rufa</name>
    <dbReference type="NCBI Taxonomy" id="165716"/>
    <lineage>
        <taxon>Eukaryota</taxon>
        <taxon>Viridiplantae</taxon>
        <taxon>Streptophyta</taxon>
        <taxon>Embryophyta</taxon>
        <taxon>Tracheophyta</taxon>
        <taxon>Spermatophyta</taxon>
        <taxon>Magnoliopsida</taxon>
        <taxon>eudicotyledons</taxon>
        <taxon>Gunneridae</taxon>
        <taxon>Pentapetalae</taxon>
        <taxon>asterids</taxon>
        <taxon>Ericales</taxon>
        <taxon>Actinidiaceae</taxon>
        <taxon>Actinidia</taxon>
    </lineage>
</organism>
<evidence type="ECO:0000313" key="1">
    <source>
        <dbReference type="EMBL" id="GFZ14499.1"/>
    </source>
</evidence>